<evidence type="ECO:0000259" key="1">
    <source>
        <dbReference type="Pfam" id="PF00117"/>
    </source>
</evidence>
<keyword evidence="2" id="KW-0378">Hydrolase</keyword>
<protein>
    <submittedName>
        <fullName evidence="2">Gamma-glutamyl-gamma-aminobutyrate hydrolase family protein</fullName>
    </submittedName>
</protein>
<evidence type="ECO:0000313" key="2">
    <source>
        <dbReference type="EMBL" id="MCD7111443.1"/>
    </source>
</evidence>
<dbReference type="RefSeq" id="WP_231816529.1">
    <property type="nucleotide sequence ID" value="NZ_JAJOZR010000016.1"/>
</dbReference>
<dbReference type="InterPro" id="IPR044992">
    <property type="entry name" value="ChyE-like"/>
</dbReference>
<sequence length="276" mass="29699">MPLRLLVVDSETADQKAERRKTSGAASFQSYASTLRKLSPDATIATVCCVEGPNDVSFDLGEYDGVLFAGSPIQMHQDTAEARSAAAFMTGVFASGIPAFGSCAGLQIAATAAGGRCKPRDAGMQVGFARDIVATTPGRQHPLLDGRPQVWSAPAMHSCIVDQLPPGAIRLAESRSTPVEAAEIRSGNGVFWGVQYHPELDLAEIAASIRRQSDDVIEEGLAENEEALDAYARTLETLNDDPQRQDLAWQIGVNEQVTLPVRRQTELANFLRFLKT</sequence>
<gene>
    <name evidence="2" type="ORF">LRX75_20610</name>
</gene>
<dbReference type="InterPro" id="IPR017926">
    <property type="entry name" value="GATASE"/>
</dbReference>
<dbReference type="PANTHER" id="PTHR42695">
    <property type="entry name" value="GLUTAMINE AMIDOTRANSFERASE YLR126C-RELATED"/>
    <property type="match status" value="1"/>
</dbReference>
<accession>A0A9X1NVW5</accession>
<dbReference type="Pfam" id="PF00117">
    <property type="entry name" value="GATase"/>
    <property type="match status" value="1"/>
</dbReference>
<reference evidence="2" key="1">
    <citation type="submission" date="2021-12" db="EMBL/GenBank/DDBJ databases">
        <authorList>
            <person name="Li Y."/>
        </authorList>
    </citation>
    <scope>NUCLEOTIDE SEQUENCE</scope>
    <source>
        <strain evidence="2">DKSPLA3</strain>
    </source>
</reference>
<name>A0A9X1NVW5_9HYPH</name>
<proteinExistence type="predicted"/>
<dbReference type="PROSITE" id="PS51273">
    <property type="entry name" value="GATASE_TYPE_1"/>
    <property type="match status" value="1"/>
</dbReference>
<dbReference type="SUPFAM" id="SSF52317">
    <property type="entry name" value="Class I glutamine amidotransferase-like"/>
    <property type="match status" value="1"/>
</dbReference>
<keyword evidence="3" id="KW-1185">Reference proteome</keyword>
<dbReference type="GO" id="GO:0016787">
    <property type="term" value="F:hydrolase activity"/>
    <property type="evidence" value="ECO:0007669"/>
    <property type="project" value="UniProtKB-KW"/>
</dbReference>
<evidence type="ECO:0000313" key="3">
    <source>
        <dbReference type="Proteomes" id="UP001139089"/>
    </source>
</evidence>
<feature type="domain" description="Glutamine amidotransferase" evidence="1">
    <location>
        <begin position="59"/>
        <end position="204"/>
    </location>
</feature>
<dbReference type="PANTHER" id="PTHR42695:SF5">
    <property type="entry name" value="GLUTAMINE AMIDOTRANSFERASE YLR126C-RELATED"/>
    <property type="match status" value="1"/>
</dbReference>
<comment type="caution">
    <text evidence="2">The sequence shown here is derived from an EMBL/GenBank/DDBJ whole genome shotgun (WGS) entry which is preliminary data.</text>
</comment>
<organism evidence="2 3">
    <name type="scientific">Rhizobium quercicola</name>
    <dbReference type="NCBI Taxonomy" id="2901226"/>
    <lineage>
        <taxon>Bacteria</taxon>
        <taxon>Pseudomonadati</taxon>
        <taxon>Pseudomonadota</taxon>
        <taxon>Alphaproteobacteria</taxon>
        <taxon>Hyphomicrobiales</taxon>
        <taxon>Rhizobiaceae</taxon>
        <taxon>Rhizobium/Agrobacterium group</taxon>
        <taxon>Rhizobium</taxon>
    </lineage>
</organism>
<dbReference type="Gene3D" id="3.40.50.880">
    <property type="match status" value="1"/>
</dbReference>
<dbReference type="AlphaFoldDB" id="A0A9X1NVW5"/>
<dbReference type="GO" id="GO:0005829">
    <property type="term" value="C:cytosol"/>
    <property type="evidence" value="ECO:0007669"/>
    <property type="project" value="TreeGrafter"/>
</dbReference>
<dbReference type="EMBL" id="JAJOZR010000016">
    <property type="protein sequence ID" value="MCD7111443.1"/>
    <property type="molecule type" value="Genomic_DNA"/>
</dbReference>
<dbReference type="InterPro" id="IPR029062">
    <property type="entry name" value="Class_I_gatase-like"/>
</dbReference>
<dbReference type="Proteomes" id="UP001139089">
    <property type="component" value="Unassembled WGS sequence"/>
</dbReference>